<dbReference type="STRING" id="1314790.A0A1Y1XUZ6"/>
<gene>
    <name evidence="1" type="ORF">K493DRAFT_67154</name>
</gene>
<dbReference type="AlphaFoldDB" id="A0A1Y1XUZ6"/>
<proteinExistence type="predicted"/>
<organism evidence="1 2">
    <name type="scientific">Basidiobolus meristosporus CBS 931.73</name>
    <dbReference type="NCBI Taxonomy" id="1314790"/>
    <lineage>
        <taxon>Eukaryota</taxon>
        <taxon>Fungi</taxon>
        <taxon>Fungi incertae sedis</taxon>
        <taxon>Zoopagomycota</taxon>
        <taxon>Entomophthoromycotina</taxon>
        <taxon>Basidiobolomycetes</taxon>
        <taxon>Basidiobolales</taxon>
        <taxon>Basidiobolaceae</taxon>
        <taxon>Basidiobolus</taxon>
    </lineage>
</organism>
<sequence length="57" mass="6200">MCFPATCNTCGKTTWKGCGRHIDSVMKNVPVEQRCTCPREQPAGGKSFLSSIFALCC</sequence>
<dbReference type="EMBL" id="MCFE01000435">
    <property type="protein sequence ID" value="ORX89578.1"/>
    <property type="molecule type" value="Genomic_DNA"/>
</dbReference>
<evidence type="ECO:0000313" key="2">
    <source>
        <dbReference type="Proteomes" id="UP000193498"/>
    </source>
</evidence>
<accession>A0A1Y1XUZ6</accession>
<dbReference type="InParanoid" id="A0A1Y1XUZ6"/>
<keyword evidence="2" id="KW-1185">Reference proteome</keyword>
<protein>
    <submittedName>
        <fullName evidence="1">Uncharacterized protein</fullName>
    </submittedName>
</protein>
<dbReference type="PANTHER" id="PTHR34724">
    <property type="entry name" value="OS12G0596101 PROTEIN"/>
    <property type="match status" value="1"/>
</dbReference>
<reference evidence="1 2" key="1">
    <citation type="submission" date="2016-07" db="EMBL/GenBank/DDBJ databases">
        <title>Pervasive Adenine N6-methylation of Active Genes in Fungi.</title>
        <authorList>
            <consortium name="DOE Joint Genome Institute"/>
            <person name="Mondo S.J."/>
            <person name="Dannebaum R.O."/>
            <person name="Kuo R.C."/>
            <person name="Labutti K."/>
            <person name="Haridas S."/>
            <person name="Kuo A."/>
            <person name="Salamov A."/>
            <person name="Ahrendt S.R."/>
            <person name="Lipzen A."/>
            <person name="Sullivan W."/>
            <person name="Andreopoulos W.B."/>
            <person name="Clum A."/>
            <person name="Lindquist E."/>
            <person name="Daum C."/>
            <person name="Ramamoorthy G.K."/>
            <person name="Gryganskyi A."/>
            <person name="Culley D."/>
            <person name="Magnuson J.K."/>
            <person name="James T.Y."/>
            <person name="O'Malley M.A."/>
            <person name="Stajich J.E."/>
            <person name="Spatafora J.W."/>
            <person name="Visel A."/>
            <person name="Grigoriev I.V."/>
        </authorList>
    </citation>
    <scope>NUCLEOTIDE SEQUENCE [LARGE SCALE GENOMIC DNA]</scope>
    <source>
        <strain evidence="1 2">CBS 931.73</strain>
    </source>
</reference>
<dbReference type="OrthoDB" id="88410at2759"/>
<comment type="caution">
    <text evidence="1">The sequence shown here is derived from an EMBL/GenBank/DDBJ whole genome shotgun (WGS) entry which is preliminary data.</text>
</comment>
<evidence type="ECO:0000313" key="1">
    <source>
        <dbReference type="EMBL" id="ORX89578.1"/>
    </source>
</evidence>
<dbReference type="PANTHER" id="PTHR34724:SF2">
    <property type="entry name" value="OS12G0596101 PROTEIN"/>
    <property type="match status" value="1"/>
</dbReference>
<dbReference type="Proteomes" id="UP000193498">
    <property type="component" value="Unassembled WGS sequence"/>
</dbReference>
<name>A0A1Y1XUZ6_9FUNG</name>